<accession>A0AB34FXW9</accession>
<dbReference type="EMBL" id="JAQHRD010000003">
    <property type="protein sequence ID" value="KAJ6443643.1"/>
    <property type="molecule type" value="Genomic_DNA"/>
</dbReference>
<evidence type="ECO:0000313" key="3">
    <source>
        <dbReference type="Proteomes" id="UP001163105"/>
    </source>
</evidence>
<keyword evidence="2" id="KW-0808">Transferase</keyword>
<organism evidence="2 3">
    <name type="scientific">Purpureocillium lavendulum</name>
    <dbReference type="NCBI Taxonomy" id="1247861"/>
    <lineage>
        <taxon>Eukaryota</taxon>
        <taxon>Fungi</taxon>
        <taxon>Dikarya</taxon>
        <taxon>Ascomycota</taxon>
        <taxon>Pezizomycotina</taxon>
        <taxon>Sordariomycetes</taxon>
        <taxon>Hypocreomycetidae</taxon>
        <taxon>Hypocreales</taxon>
        <taxon>Ophiocordycipitaceae</taxon>
        <taxon>Purpureocillium</taxon>
    </lineage>
</organism>
<protein>
    <submittedName>
        <fullName evidence="2">Cell cycle protein kinase</fullName>
    </submittedName>
</protein>
<dbReference type="InterPro" id="IPR037176">
    <property type="entry name" value="Osmotin/thaumatin-like_sf"/>
</dbReference>
<evidence type="ECO:0000256" key="1">
    <source>
        <dbReference type="SAM" id="SignalP"/>
    </source>
</evidence>
<feature type="chain" id="PRO_5044281615" evidence="1">
    <location>
        <begin position="32"/>
        <end position="294"/>
    </location>
</feature>
<keyword evidence="3" id="KW-1185">Reference proteome</keyword>
<dbReference type="SUPFAM" id="SSF49870">
    <property type="entry name" value="Osmotin, thaumatin-like protein"/>
    <property type="match status" value="1"/>
</dbReference>
<gene>
    <name evidence="2" type="ORF">O9K51_04822</name>
</gene>
<proteinExistence type="predicted"/>
<dbReference type="AlphaFoldDB" id="A0AB34FXW9"/>
<sequence length="294" mass="30752">MTTLAVQKLTFMAPSRNTLLCLLALAAAASSSPLLDPRASTAGDQPAPTKVAKAAAKVNINLGAQIGGDTTGDATTPVSSEAAAAAMVTPMDFAVDWAGQVTVTVQNRWDGDIKTRHVVGFGSPAPWGNPGTGIIPRGGQSVFTAGPGWHGNIVVNGAAYPVDTGDESQIEGSFANQGQGNRGDINVSFVNGFSVPIVCKCNENNIYTGCSKNLWEYGKCPNDNWKHSCRNDARKYGWNTPPAPFFQPCRGPSGAYTFPADDLANSLNARCPSEQYTCCVGKGCPPNPAQGSFH</sequence>
<name>A0AB34FXW9_9HYPO</name>
<feature type="signal peptide" evidence="1">
    <location>
        <begin position="1"/>
        <end position="31"/>
    </location>
</feature>
<dbReference type="GO" id="GO:0016301">
    <property type="term" value="F:kinase activity"/>
    <property type="evidence" value="ECO:0007669"/>
    <property type="project" value="UniProtKB-KW"/>
</dbReference>
<keyword evidence="2" id="KW-0418">Kinase</keyword>
<evidence type="ECO:0000313" key="2">
    <source>
        <dbReference type="EMBL" id="KAJ6443643.1"/>
    </source>
</evidence>
<dbReference type="Proteomes" id="UP001163105">
    <property type="component" value="Unassembled WGS sequence"/>
</dbReference>
<reference evidence="2" key="1">
    <citation type="submission" date="2023-01" db="EMBL/GenBank/DDBJ databases">
        <title>The growth and conidiation of Purpureocillium lavendulum are regulated by nitrogen source and histone H3K14 acetylation.</title>
        <authorList>
            <person name="Tang P."/>
            <person name="Han J."/>
            <person name="Zhang C."/>
            <person name="Tang P."/>
            <person name="Qi F."/>
            <person name="Zhang K."/>
            <person name="Liang L."/>
        </authorList>
    </citation>
    <scope>NUCLEOTIDE SEQUENCE</scope>
    <source>
        <strain evidence="2">YMF1.00683</strain>
    </source>
</reference>
<comment type="caution">
    <text evidence="2">The sequence shown here is derived from an EMBL/GenBank/DDBJ whole genome shotgun (WGS) entry which is preliminary data.</text>
</comment>
<keyword evidence="1" id="KW-0732">Signal</keyword>